<comment type="caution">
    <text evidence="1">The sequence shown here is derived from an EMBL/GenBank/DDBJ whole genome shotgun (WGS) entry which is preliminary data.</text>
</comment>
<gene>
    <name evidence="1" type="ORF">M992_2491</name>
</gene>
<dbReference type="RefSeq" id="WP_053908878.1">
    <property type="nucleotide sequence ID" value="NZ_CAWMUS010000026.1"/>
</dbReference>
<dbReference type="OrthoDB" id="6538688at2"/>
<accession>A0A0N1KHN5</accession>
<evidence type="ECO:0000313" key="1">
    <source>
        <dbReference type="EMBL" id="KPD01948.1"/>
    </source>
</evidence>
<dbReference type="InterPro" id="IPR014918">
    <property type="entry name" value="Phage_tail_3"/>
</dbReference>
<evidence type="ECO:0000313" key="2">
    <source>
        <dbReference type="Proteomes" id="UP000053226"/>
    </source>
</evidence>
<proteinExistence type="predicted"/>
<protein>
    <submittedName>
        <fullName evidence="1">Putative phage protein</fullName>
    </submittedName>
</protein>
<sequence>MAEYNIPNGSIVSVSSGYGEEIKITAATNASEVVLTVASPGDIKVGDIVIISDSWPILNGPKRVKSVSASNITIDGFDSMDKAKYPSEEAAGTLKKVTSWTQIKRVTTVGIEGGDQQSTTVQFLEDEQAISIDTFKNPYVITYTLAYNPEAKHHGLLLGYDDSKELIAVRFYNKRAEQDRYYLAATSYKEIPDTAVNEVETTSVRFSLRSKQSVYAHAK</sequence>
<name>A0A0N1KHN5_9GAMM</name>
<dbReference type="Pfam" id="PF08813">
    <property type="entry name" value="Phage_tail_3"/>
    <property type="match status" value="1"/>
</dbReference>
<reference evidence="1 2" key="1">
    <citation type="submission" date="2015-07" db="EMBL/GenBank/DDBJ databases">
        <title>ATOL: Assembling a taxonomically balanced genome-scale reconstruction of the evolutionary history of the Enterobacteriaceae.</title>
        <authorList>
            <person name="Plunkett G.III."/>
            <person name="Neeno-Eckwall E.C."/>
            <person name="Glasner J.D."/>
            <person name="Perna N.T."/>
        </authorList>
    </citation>
    <scope>NUCLEOTIDE SEQUENCE [LARGE SCALE GENOMIC DNA]</scope>
    <source>
        <strain evidence="1 2">ATCC 35017</strain>
    </source>
</reference>
<dbReference type="AlphaFoldDB" id="A0A0N1KHN5"/>
<keyword evidence="2" id="KW-1185">Reference proteome</keyword>
<dbReference type="EMBL" id="LGAA01000026">
    <property type="protein sequence ID" value="KPD01948.1"/>
    <property type="molecule type" value="Genomic_DNA"/>
</dbReference>
<dbReference type="Proteomes" id="UP000053226">
    <property type="component" value="Unassembled WGS sequence"/>
</dbReference>
<organism evidence="1 2">
    <name type="scientific">Moellerella wisconsensis ATCC 35017</name>
    <dbReference type="NCBI Taxonomy" id="1354267"/>
    <lineage>
        <taxon>Bacteria</taxon>
        <taxon>Pseudomonadati</taxon>
        <taxon>Pseudomonadota</taxon>
        <taxon>Gammaproteobacteria</taxon>
        <taxon>Enterobacterales</taxon>
        <taxon>Morganellaceae</taxon>
        <taxon>Moellerella</taxon>
    </lineage>
</organism>